<keyword evidence="2" id="KW-1185">Reference proteome</keyword>
<dbReference type="EMBL" id="CP042469">
    <property type="protein sequence ID" value="QOX64882.1"/>
    <property type="molecule type" value="Genomic_DNA"/>
</dbReference>
<evidence type="ECO:0000313" key="1">
    <source>
        <dbReference type="EMBL" id="QOX64882.1"/>
    </source>
</evidence>
<sequence>MKFTIKARLFLGFGIITIILAGMGFFSLNALSQFNKETLNIGENYLPSVDVAHTLNSTVANFRIAELRHVIAISPDEMQEMEERISTLDSTMKENITAYEALISSDAGRDLINNIRAEWQIYTNISNQITTLSSSGNSDEAMTLVRGDSKAEYDKITQMTQDLVSVNRQGAEQSVDNAAQVYSSTRMILLIVIAIAVFICIGAAFLITRSIVKPINRLITVADAMAEGDVNVSVETNLKDEIGQLMASFDRMISSIREQALAAERMAAGDLTIDIKVRSDRDLLGKKLAEMVDKNNEVLSNIAVASEQVAAGSKQVSDSSIALSQGATEQASSVEQLTASLEEISSQTKMNAQNANQANDLAETAKSNAVQGNQQMGDMLRAMEDINEASANISNIIKVIDDIAFQTNILALNAAVEAARAGQHGKGFAVVAEEVRNLAARSADAAKETTSMISSSIKKSEDGTKIARDTAGALNKIVDDIDKVATLIKEIAVASNEQATGIGQVNQGIMLVSQVVQTNSATSEESAAASEELSSQASFLREMVGKFNLKKRSSGYSRLASVDPEVLKMIESMSERKTGEAQGEEAPAAVQKEKTISLSDFEFGKY</sequence>
<accession>A0ACD1AEA1</accession>
<reference evidence="1" key="1">
    <citation type="submission" date="2019-08" db="EMBL/GenBank/DDBJ databases">
        <title>Genome sequence of Clostridiales bacterium MT110.</title>
        <authorList>
            <person name="Cao J."/>
        </authorList>
    </citation>
    <scope>NUCLEOTIDE SEQUENCE</scope>
    <source>
        <strain evidence="1">MT110</strain>
    </source>
</reference>
<dbReference type="Proteomes" id="UP000594014">
    <property type="component" value="Chromosome"/>
</dbReference>
<proteinExistence type="predicted"/>
<gene>
    <name evidence="1" type="ORF">FRZ06_16780</name>
</gene>
<name>A0ACD1AEA1_9FIRM</name>
<organism evidence="1 2">
    <name type="scientific">Anoxybacterium hadale</name>
    <dbReference type="NCBI Taxonomy" id="3408580"/>
    <lineage>
        <taxon>Bacteria</taxon>
        <taxon>Bacillati</taxon>
        <taxon>Bacillota</taxon>
        <taxon>Clostridia</taxon>
        <taxon>Peptostreptococcales</taxon>
        <taxon>Anaerovoracaceae</taxon>
        <taxon>Anoxybacterium</taxon>
    </lineage>
</organism>
<evidence type="ECO:0000313" key="2">
    <source>
        <dbReference type="Proteomes" id="UP000594014"/>
    </source>
</evidence>
<protein>
    <submittedName>
        <fullName evidence="1">HAMP domain-containing protein</fullName>
    </submittedName>
</protein>